<feature type="region of interest" description="Disordered" evidence="1">
    <location>
        <begin position="76"/>
        <end position="100"/>
    </location>
</feature>
<feature type="compositionally biased region" description="Polar residues" evidence="1">
    <location>
        <begin position="44"/>
        <end position="58"/>
    </location>
</feature>
<feature type="compositionally biased region" description="Low complexity" evidence="1">
    <location>
        <begin position="29"/>
        <end position="38"/>
    </location>
</feature>
<dbReference type="AlphaFoldDB" id="A0A0S4JEZ7"/>
<feature type="region of interest" description="Disordered" evidence="1">
    <location>
        <begin position="307"/>
        <end position="340"/>
    </location>
</feature>
<gene>
    <name evidence="2" type="ORF">BSAL_24285</name>
</gene>
<dbReference type="OrthoDB" id="246727at2759"/>
<evidence type="ECO:0000313" key="3">
    <source>
        <dbReference type="Proteomes" id="UP000051952"/>
    </source>
</evidence>
<evidence type="ECO:0008006" key="4">
    <source>
        <dbReference type="Google" id="ProtNLM"/>
    </source>
</evidence>
<dbReference type="Gene3D" id="2.170.150.20">
    <property type="entry name" value="Peptide methionine sulfoxide reductase"/>
    <property type="match status" value="1"/>
</dbReference>
<proteinExistence type="predicted"/>
<name>A0A0S4JEZ7_BODSA</name>
<feature type="compositionally biased region" description="Acidic residues" evidence="1">
    <location>
        <begin position="326"/>
        <end position="340"/>
    </location>
</feature>
<sequence>MSISCWFIDDVQGMKQSKPIGGLSVGRRPQAPQAPQAPTKVPPKTSTVANAKQQQTVRPLQKEVSLEVSKPLPIHKNRDETQVKHTSRMQTESTSTKRASETHFTTVPIVRPFPNSIAPSILRILDGIKLEPPFTTEMAKEFPPRGAYACIRCQRAIVAATLKAPFDFGYSGFLSFNTSSCNIVCSATDDGIPFLQARCEGCNGLMGELVQRKNTFGKLVDALKANSCCLHFVDSDATLLQPKAALNGDTSSDDLEMMLSELDFDDLDVIGTSDGADKSLNKRRLQHETWRRCVSVEALTIPGANVTAEQRHKGSTAALNEHTSSDESDVSEDSSDENEA</sequence>
<organism evidence="2 3">
    <name type="scientific">Bodo saltans</name>
    <name type="common">Flagellated protozoan</name>
    <dbReference type="NCBI Taxonomy" id="75058"/>
    <lineage>
        <taxon>Eukaryota</taxon>
        <taxon>Discoba</taxon>
        <taxon>Euglenozoa</taxon>
        <taxon>Kinetoplastea</taxon>
        <taxon>Metakinetoplastina</taxon>
        <taxon>Eubodonida</taxon>
        <taxon>Bodonidae</taxon>
        <taxon>Bodo</taxon>
    </lineage>
</organism>
<accession>A0A0S4JEZ7</accession>
<keyword evidence="3" id="KW-1185">Reference proteome</keyword>
<protein>
    <recommendedName>
        <fullName evidence="4">Mis18 domain-containing protein</fullName>
    </recommendedName>
</protein>
<dbReference type="EMBL" id="CYKH01001782">
    <property type="protein sequence ID" value="CUG89962.1"/>
    <property type="molecule type" value="Genomic_DNA"/>
</dbReference>
<evidence type="ECO:0000256" key="1">
    <source>
        <dbReference type="SAM" id="MobiDB-lite"/>
    </source>
</evidence>
<feature type="compositionally biased region" description="Polar residues" evidence="1">
    <location>
        <begin position="88"/>
        <end position="100"/>
    </location>
</feature>
<evidence type="ECO:0000313" key="2">
    <source>
        <dbReference type="EMBL" id="CUG89962.1"/>
    </source>
</evidence>
<dbReference type="VEuPathDB" id="TriTrypDB:BSAL_24285"/>
<feature type="region of interest" description="Disordered" evidence="1">
    <location>
        <begin position="18"/>
        <end position="62"/>
    </location>
</feature>
<dbReference type="Proteomes" id="UP000051952">
    <property type="component" value="Unassembled WGS sequence"/>
</dbReference>
<reference evidence="3" key="1">
    <citation type="submission" date="2015-09" db="EMBL/GenBank/DDBJ databases">
        <authorList>
            <consortium name="Pathogen Informatics"/>
        </authorList>
    </citation>
    <scope>NUCLEOTIDE SEQUENCE [LARGE SCALE GENOMIC DNA]</scope>
    <source>
        <strain evidence="3">Lake Konstanz</strain>
    </source>
</reference>